<sequence length="164" mass="18734">MMADGPTMEAPFVPTEIDEAKDVELNVILPSDAKKSLDFLRSSLIQNENQALEAGSTSLNHDAHIGFQGGINLMEEVNQNELSFGTHFGMHVNQEQMGGQARLQPGNLFQVQYEQHPIETPRMPWLYHQIYQVPVSSIFYKYINSDFSFQLFLRETWSLADIER</sequence>
<organism evidence="1 2">
    <name type="scientific">Platanthera guangdongensis</name>
    <dbReference type="NCBI Taxonomy" id="2320717"/>
    <lineage>
        <taxon>Eukaryota</taxon>
        <taxon>Viridiplantae</taxon>
        <taxon>Streptophyta</taxon>
        <taxon>Embryophyta</taxon>
        <taxon>Tracheophyta</taxon>
        <taxon>Spermatophyta</taxon>
        <taxon>Magnoliopsida</taxon>
        <taxon>Liliopsida</taxon>
        <taxon>Asparagales</taxon>
        <taxon>Orchidaceae</taxon>
        <taxon>Orchidoideae</taxon>
        <taxon>Orchideae</taxon>
        <taxon>Orchidinae</taxon>
        <taxon>Platanthera</taxon>
    </lineage>
</organism>
<dbReference type="EMBL" id="JBBWWR010000010">
    <property type="protein sequence ID" value="KAK8960323.1"/>
    <property type="molecule type" value="Genomic_DNA"/>
</dbReference>
<evidence type="ECO:0000313" key="1">
    <source>
        <dbReference type="EMBL" id="KAK8960323.1"/>
    </source>
</evidence>
<evidence type="ECO:0000313" key="2">
    <source>
        <dbReference type="Proteomes" id="UP001412067"/>
    </source>
</evidence>
<keyword evidence="2" id="KW-1185">Reference proteome</keyword>
<protein>
    <submittedName>
        <fullName evidence="1">Uncharacterized protein</fullName>
    </submittedName>
</protein>
<accession>A0ABR2MBK6</accession>
<gene>
    <name evidence="1" type="ORF">KSP40_PGU016753</name>
</gene>
<proteinExistence type="predicted"/>
<dbReference type="Proteomes" id="UP001412067">
    <property type="component" value="Unassembled WGS sequence"/>
</dbReference>
<comment type="caution">
    <text evidence="1">The sequence shown here is derived from an EMBL/GenBank/DDBJ whole genome shotgun (WGS) entry which is preliminary data.</text>
</comment>
<reference evidence="1 2" key="1">
    <citation type="journal article" date="2022" name="Nat. Plants">
        <title>Genomes of leafy and leafless Platanthera orchids illuminate the evolution of mycoheterotrophy.</title>
        <authorList>
            <person name="Li M.H."/>
            <person name="Liu K.W."/>
            <person name="Li Z."/>
            <person name="Lu H.C."/>
            <person name="Ye Q.L."/>
            <person name="Zhang D."/>
            <person name="Wang J.Y."/>
            <person name="Li Y.F."/>
            <person name="Zhong Z.M."/>
            <person name="Liu X."/>
            <person name="Yu X."/>
            <person name="Liu D.K."/>
            <person name="Tu X.D."/>
            <person name="Liu B."/>
            <person name="Hao Y."/>
            <person name="Liao X.Y."/>
            <person name="Jiang Y.T."/>
            <person name="Sun W.H."/>
            <person name="Chen J."/>
            <person name="Chen Y.Q."/>
            <person name="Ai Y."/>
            <person name="Zhai J.W."/>
            <person name="Wu S.S."/>
            <person name="Zhou Z."/>
            <person name="Hsiao Y.Y."/>
            <person name="Wu W.L."/>
            <person name="Chen Y.Y."/>
            <person name="Lin Y.F."/>
            <person name="Hsu J.L."/>
            <person name="Li C.Y."/>
            <person name="Wang Z.W."/>
            <person name="Zhao X."/>
            <person name="Zhong W.Y."/>
            <person name="Ma X.K."/>
            <person name="Ma L."/>
            <person name="Huang J."/>
            <person name="Chen G.Z."/>
            <person name="Huang M.Z."/>
            <person name="Huang L."/>
            <person name="Peng D.H."/>
            <person name="Luo Y.B."/>
            <person name="Zou S.Q."/>
            <person name="Chen S.P."/>
            <person name="Lan S."/>
            <person name="Tsai W.C."/>
            <person name="Van de Peer Y."/>
            <person name="Liu Z.J."/>
        </authorList>
    </citation>
    <scope>NUCLEOTIDE SEQUENCE [LARGE SCALE GENOMIC DNA]</scope>
    <source>
        <strain evidence="1">Lor288</strain>
    </source>
</reference>
<name>A0ABR2MBK6_9ASPA</name>